<keyword evidence="9 11" id="KW-0482">Metalloprotease</keyword>
<keyword evidence="8 11" id="KW-1133">Transmembrane helix</keyword>
<feature type="transmembrane region" description="Helical" evidence="11">
    <location>
        <begin position="325"/>
        <end position="346"/>
    </location>
</feature>
<feature type="transmembrane region" description="Helical" evidence="11">
    <location>
        <begin position="92"/>
        <end position="113"/>
    </location>
</feature>
<dbReference type="InterPro" id="IPR008915">
    <property type="entry name" value="Peptidase_M50"/>
</dbReference>
<keyword evidence="14" id="KW-1185">Reference proteome</keyword>
<evidence type="ECO:0000256" key="4">
    <source>
        <dbReference type="ARBA" id="ARBA00022670"/>
    </source>
</evidence>
<comment type="cofactor">
    <cofactor evidence="1 11">
        <name>Zn(2+)</name>
        <dbReference type="ChEBI" id="CHEBI:29105"/>
    </cofactor>
</comment>
<evidence type="ECO:0000313" key="13">
    <source>
        <dbReference type="EMBL" id="NJB67593.1"/>
    </source>
</evidence>
<dbReference type="GO" id="GO:0046872">
    <property type="term" value="F:metal ion binding"/>
    <property type="evidence" value="ECO:0007669"/>
    <property type="project" value="UniProtKB-KW"/>
</dbReference>
<accession>A0A846QMW5</accession>
<comment type="caution">
    <text evidence="13">The sequence shown here is derived from an EMBL/GenBank/DDBJ whole genome shotgun (WGS) entry which is preliminary data.</text>
</comment>
<dbReference type="InterPro" id="IPR004387">
    <property type="entry name" value="Pept_M50_Zn"/>
</dbReference>
<evidence type="ECO:0000256" key="8">
    <source>
        <dbReference type="ARBA" id="ARBA00022989"/>
    </source>
</evidence>
<evidence type="ECO:0000256" key="11">
    <source>
        <dbReference type="RuleBase" id="RU362031"/>
    </source>
</evidence>
<evidence type="ECO:0000313" key="14">
    <source>
        <dbReference type="Proteomes" id="UP000580856"/>
    </source>
</evidence>
<keyword evidence="7 11" id="KW-0862">Zinc</keyword>
<dbReference type="GO" id="GO:0016020">
    <property type="term" value="C:membrane"/>
    <property type="evidence" value="ECO:0007669"/>
    <property type="project" value="UniProtKB-SubCell"/>
</dbReference>
<dbReference type="Proteomes" id="UP000580856">
    <property type="component" value="Unassembled WGS sequence"/>
</dbReference>
<keyword evidence="11" id="KW-0479">Metal-binding</keyword>
<keyword evidence="6 11" id="KW-0378">Hydrolase</keyword>
<evidence type="ECO:0000256" key="9">
    <source>
        <dbReference type="ARBA" id="ARBA00023049"/>
    </source>
</evidence>
<keyword evidence="4 13" id="KW-0645">Protease</keyword>
<proteinExistence type="inferred from homology"/>
<evidence type="ECO:0000256" key="3">
    <source>
        <dbReference type="ARBA" id="ARBA00007931"/>
    </source>
</evidence>
<feature type="transmembrane region" description="Helical" evidence="11">
    <location>
        <begin position="278"/>
        <end position="300"/>
    </location>
</feature>
<dbReference type="SMART" id="SM00228">
    <property type="entry name" value="PDZ"/>
    <property type="match status" value="1"/>
</dbReference>
<dbReference type="SUPFAM" id="SSF50156">
    <property type="entry name" value="PDZ domain-like"/>
    <property type="match status" value="1"/>
</dbReference>
<evidence type="ECO:0000259" key="12">
    <source>
        <dbReference type="SMART" id="SM00228"/>
    </source>
</evidence>
<dbReference type="AlphaFoldDB" id="A0A846QMW5"/>
<protein>
    <recommendedName>
        <fullName evidence="11">Zinc metalloprotease</fullName>
        <ecNumber evidence="11">3.4.24.-</ecNumber>
    </recommendedName>
</protein>
<evidence type="ECO:0000256" key="5">
    <source>
        <dbReference type="ARBA" id="ARBA00022692"/>
    </source>
</evidence>
<organism evidence="13 14">
    <name type="scientific">Desulfobaculum xiamenense</name>
    <dbReference type="NCBI Taxonomy" id="995050"/>
    <lineage>
        <taxon>Bacteria</taxon>
        <taxon>Pseudomonadati</taxon>
        <taxon>Thermodesulfobacteriota</taxon>
        <taxon>Desulfovibrionia</taxon>
        <taxon>Desulfovibrionales</taxon>
        <taxon>Desulfovibrionaceae</taxon>
        <taxon>Desulfobaculum</taxon>
    </lineage>
</organism>
<name>A0A846QMW5_9BACT</name>
<dbReference type="Gene3D" id="2.30.42.10">
    <property type="match status" value="1"/>
</dbReference>
<evidence type="ECO:0000256" key="7">
    <source>
        <dbReference type="ARBA" id="ARBA00022833"/>
    </source>
</evidence>
<keyword evidence="5 11" id="KW-0812">Transmembrane</keyword>
<sequence>MQGPIAIILVLGALIFFHELGHFLAARVLGIGVRTFSLGFGPKIFSFTRNHTRYQLSAIPLGGYVQLLGDNLDEELPEGFTKTESFAHRPPLHRMLVVAAGPVFNFILAWAIYSGIFMSTGLVELTPSIGGVQAESSAAVAGIEAGDMVTAVDGQPIAYWREMAEAIRTSEGRSLAFTVRRGDQSLELNVVPRLMERKNIFGETITTPMVGVSSSGDTVTIPLGTGMALVEGANQTWEVIELTMRGIGKLIERVVPLDTVGGPIMIAQMVNQQAQRGFLEVLFLTAIISVNLGLLNLFPIPVLDGGHILFLSLEMIFRRPVPEHWQALTTRIGIFLLIALMALATYNDIYRLFFNSAM</sequence>
<evidence type="ECO:0000256" key="6">
    <source>
        <dbReference type="ARBA" id="ARBA00022801"/>
    </source>
</evidence>
<dbReference type="PANTHER" id="PTHR42837">
    <property type="entry name" value="REGULATOR OF SIGMA-E PROTEASE RSEP"/>
    <property type="match status" value="1"/>
</dbReference>
<dbReference type="GO" id="GO:0006508">
    <property type="term" value="P:proteolysis"/>
    <property type="evidence" value="ECO:0007669"/>
    <property type="project" value="UniProtKB-KW"/>
</dbReference>
<dbReference type="NCBIfam" id="TIGR00054">
    <property type="entry name" value="RIP metalloprotease RseP"/>
    <property type="match status" value="1"/>
</dbReference>
<dbReference type="CDD" id="cd23081">
    <property type="entry name" value="cpPDZ_EcRseP-like"/>
    <property type="match status" value="1"/>
</dbReference>
<dbReference type="InterPro" id="IPR041489">
    <property type="entry name" value="PDZ_6"/>
</dbReference>
<evidence type="ECO:0000256" key="1">
    <source>
        <dbReference type="ARBA" id="ARBA00001947"/>
    </source>
</evidence>
<dbReference type="GO" id="GO:0004222">
    <property type="term" value="F:metalloendopeptidase activity"/>
    <property type="evidence" value="ECO:0007669"/>
    <property type="project" value="InterPro"/>
</dbReference>
<dbReference type="Pfam" id="PF17820">
    <property type="entry name" value="PDZ_6"/>
    <property type="match status" value="1"/>
</dbReference>
<comment type="subcellular location">
    <subcellularLocation>
        <location evidence="2">Membrane</location>
        <topology evidence="2">Multi-pass membrane protein</topology>
    </subcellularLocation>
</comment>
<dbReference type="CDD" id="cd06163">
    <property type="entry name" value="S2P-M50_PDZ_RseP-like"/>
    <property type="match status" value="1"/>
</dbReference>
<gene>
    <name evidence="13" type="ORF">GGQ74_001233</name>
</gene>
<dbReference type="InterPro" id="IPR001478">
    <property type="entry name" value="PDZ"/>
</dbReference>
<dbReference type="InterPro" id="IPR036034">
    <property type="entry name" value="PDZ_sf"/>
</dbReference>
<dbReference type="RefSeq" id="WP_167940637.1">
    <property type="nucleotide sequence ID" value="NZ_JAATJA010000001.1"/>
</dbReference>
<evidence type="ECO:0000256" key="2">
    <source>
        <dbReference type="ARBA" id="ARBA00004141"/>
    </source>
</evidence>
<comment type="similarity">
    <text evidence="3 11">Belongs to the peptidase M50B family.</text>
</comment>
<evidence type="ECO:0000256" key="10">
    <source>
        <dbReference type="ARBA" id="ARBA00023136"/>
    </source>
</evidence>
<dbReference type="PANTHER" id="PTHR42837:SF2">
    <property type="entry name" value="MEMBRANE METALLOPROTEASE ARASP2, CHLOROPLASTIC-RELATED"/>
    <property type="match status" value="1"/>
</dbReference>
<keyword evidence="10 11" id="KW-0472">Membrane</keyword>
<reference evidence="13 14" key="1">
    <citation type="submission" date="2020-03" db="EMBL/GenBank/DDBJ databases">
        <title>Genomic Encyclopedia of Type Strains, Phase IV (KMG-IV): sequencing the most valuable type-strain genomes for metagenomic binning, comparative biology and taxonomic classification.</title>
        <authorList>
            <person name="Goeker M."/>
        </authorList>
    </citation>
    <scope>NUCLEOTIDE SEQUENCE [LARGE SCALE GENOMIC DNA]</scope>
    <source>
        <strain evidence="13 14">DSM 24233</strain>
    </source>
</reference>
<feature type="domain" description="PDZ" evidence="12">
    <location>
        <begin position="112"/>
        <end position="183"/>
    </location>
</feature>
<dbReference type="EMBL" id="JAATJA010000001">
    <property type="protein sequence ID" value="NJB67593.1"/>
    <property type="molecule type" value="Genomic_DNA"/>
</dbReference>
<dbReference type="EC" id="3.4.24.-" evidence="11"/>
<dbReference type="Pfam" id="PF02163">
    <property type="entry name" value="Peptidase_M50"/>
    <property type="match status" value="1"/>
</dbReference>